<evidence type="ECO:0000313" key="1">
    <source>
        <dbReference type="EMBL" id="ORX38465.1"/>
    </source>
</evidence>
<sequence length="406" mass="45369">MCGLNSEDIGRLTTYKMSLHHHLHRANKTSWLFICGDRIVREIVKKLPVELFPPPSTSTLPKVDHTVPADVSFYLASLPVDGQKNARLRSEVLRNPEGNAPPPPPRIYADHDLDVMLPEVLEALEDVMEPFTKEGFSQVLPRVRRMMDRLRDRVETGPRSRYSTQFFLDTIPLIFRAVASAEKLAGAIHPRMATYIDHLLTILSMSVLSTRPGVLSVAMAALSYDMVDKLAILSFDNNEAYHSPNVAYHIHYWLFMTVSALASAALVASIVGYHKPPAPLGPIMTKKQRRQASKEAMWSDCGYVCHVKGCAQKLQVEQDDTTIDPIYEAQAKNGTANRWYRAGDTFSKWVTKDENTGNKRVDFMACPDELHDFGESTNLRTGAMLLRQILHSKCRGGQGKPGVGGL</sequence>
<evidence type="ECO:0000313" key="2">
    <source>
        <dbReference type="Proteomes" id="UP000193218"/>
    </source>
</evidence>
<reference evidence="1 2" key="1">
    <citation type="submission" date="2017-03" db="EMBL/GenBank/DDBJ databases">
        <title>Widespread Adenine N6-methylation of Active Genes in Fungi.</title>
        <authorList>
            <consortium name="DOE Joint Genome Institute"/>
            <person name="Mondo S.J."/>
            <person name="Dannebaum R.O."/>
            <person name="Kuo R.C."/>
            <person name="Louie K.B."/>
            <person name="Bewick A.J."/>
            <person name="Labutti K."/>
            <person name="Haridas S."/>
            <person name="Kuo A."/>
            <person name="Salamov A."/>
            <person name="Ahrendt S.R."/>
            <person name="Lau R."/>
            <person name="Bowen B.P."/>
            <person name="Lipzen A."/>
            <person name="Sullivan W."/>
            <person name="Andreopoulos W.B."/>
            <person name="Clum A."/>
            <person name="Lindquist E."/>
            <person name="Daum C."/>
            <person name="Northen T.R."/>
            <person name="Ramamoorthy G."/>
            <person name="Schmitz R.J."/>
            <person name="Gryganskyi A."/>
            <person name="Culley D."/>
            <person name="Magnuson J."/>
            <person name="James T.Y."/>
            <person name="O'Malley M.A."/>
            <person name="Stajich J.E."/>
            <person name="Spatafora J.W."/>
            <person name="Visel A."/>
            <person name="Grigoriev I.V."/>
        </authorList>
    </citation>
    <scope>NUCLEOTIDE SEQUENCE [LARGE SCALE GENOMIC DNA]</scope>
    <source>
        <strain evidence="1 2">NRRL Y-17943</strain>
    </source>
</reference>
<dbReference type="InParanoid" id="A0A1Y1UMV6"/>
<proteinExistence type="predicted"/>
<keyword evidence="2" id="KW-1185">Reference proteome</keyword>
<organism evidence="1 2">
    <name type="scientific">Kockovaella imperatae</name>
    <dbReference type="NCBI Taxonomy" id="4999"/>
    <lineage>
        <taxon>Eukaryota</taxon>
        <taxon>Fungi</taxon>
        <taxon>Dikarya</taxon>
        <taxon>Basidiomycota</taxon>
        <taxon>Agaricomycotina</taxon>
        <taxon>Tremellomycetes</taxon>
        <taxon>Tremellales</taxon>
        <taxon>Cuniculitremaceae</taxon>
        <taxon>Kockovaella</taxon>
    </lineage>
</organism>
<dbReference type="AlphaFoldDB" id="A0A1Y1UMV6"/>
<name>A0A1Y1UMV6_9TREE</name>
<accession>A0A1Y1UMV6</accession>
<dbReference type="Proteomes" id="UP000193218">
    <property type="component" value="Unassembled WGS sequence"/>
</dbReference>
<dbReference type="RefSeq" id="XP_021872387.1">
    <property type="nucleotide sequence ID" value="XM_022015344.1"/>
</dbReference>
<comment type="caution">
    <text evidence="1">The sequence shown here is derived from an EMBL/GenBank/DDBJ whole genome shotgun (WGS) entry which is preliminary data.</text>
</comment>
<protein>
    <submittedName>
        <fullName evidence="1">Uncharacterized protein</fullName>
    </submittedName>
</protein>
<dbReference type="GeneID" id="33557153"/>
<gene>
    <name evidence="1" type="ORF">BD324DRAFT_620952</name>
</gene>
<dbReference type="EMBL" id="NBSH01000004">
    <property type="protein sequence ID" value="ORX38465.1"/>
    <property type="molecule type" value="Genomic_DNA"/>
</dbReference>